<proteinExistence type="predicted"/>
<dbReference type="Proteomes" id="UP000187013">
    <property type="component" value="Unassembled WGS sequence"/>
</dbReference>
<sequence>MEVNLGTTWQSLSPSETLSLTSSIWEDPSSTSPIWNNYEQPSGYMATTDSSPSDFIGMSTPTSIVSLDLGTSLTSNDPQGLTATTDSEGASDHSHSSSSSWWGGSSNGIHTSTTTLSSLGMNMHGTSDSTQNGDVDSFWGVNPTMVPSSSSSSPTAEIGASTFTNAESNFISNWWSSSPSSSYDFTSGVSSTWTSTSSSPNLWTTSNNFNTLTPSTSLPLSISSLGTPNNIGKSRNMKSNPSALYDYSSEAEVQSPFAYATSKTASQSSYGSASESPAAATSLTTPTFAWLSGWYSSWFLSSTPTVLPSKSEAPAITATTDASSNLPSSPETSTTVDVSTILTPTPSSTSQSLLISPGTPTSTAFTIVSLGSPSTSTIPTSTIPSSSIMSSTTAPSASSTLSLINTIDNSPSPSDLWIYSWSEPQTLVSSLPATEDLISTDTTVWTIWSNTFQSMSSVPSPITAPSGYMTPSSSIIPTTTSDLSITTLSVTQDYSDTVPTSADEPSTAGVSSNYLPFTSSVMQTVPSISNPIMTPTTLSSDPVDTTPSGLLSTTSTPVSTSSVWLEATPTDSDIENSQVVTSSTASPDPSVTSNTWINFTPQKSSHSSFFIPSTLSLLPESATSSLSSSAAASLSPLSISASSSISSTTSSEKSMSSRRKGSNSFSEPPFKNSTSARQSSSTSSINTGYSVSYGTRTAYYIYTQTYVITASTTTFGTGLPTTVEMPRSGSKTFSAPQSAITQGMEFYNSWLDNNFNNGKNHHHSHGGGSDTGAIVGSVVGGVCGLLGCCLAAWIFLHRRRNKKRNAVASRGFGEEIGNRLEDASPPETARTGFQEKPEEPLYNSTGNNESQFFSIFRTTEIPQTANENPASNPNSLRPRETDGFENPFHDEFILRGRPHTQAQVKPPPIPPPRKMHSNTQHPVPFRNIDSSHEDYSSLASSLNDSSFVSSLQGDYSTLSSGPIRLEHGSYGGNIPENPAGGFFREII</sequence>
<dbReference type="AlphaFoldDB" id="A0A1Q3ABK7"/>
<evidence type="ECO:0000313" key="3">
    <source>
        <dbReference type="EMBL" id="GAV53117.1"/>
    </source>
</evidence>
<keyword evidence="2" id="KW-0472">Membrane</keyword>
<keyword evidence="2" id="KW-0812">Transmembrane</keyword>
<evidence type="ECO:0000256" key="2">
    <source>
        <dbReference type="SAM" id="Phobius"/>
    </source>
</evidence>
<feature type="region of interest" description="Disordered" evidence="1">
    <location>
        <begin position="864"/>
        <end position="884"/>
    </location>
</feature>
<evidence type="ECO:0008006" key="5">
    <source>
        <dbReference type="Google" id="ProtNLM"/>
    </source>
</evidence>
<evidence type="ECO:0000256" key="1">
    <source>
        <dbReference type="SAM" id="MobiDB-lite"/>
    </source>
</evidence>
<feature type="region of interest" description="Disordered" evidence="1">
    <location>
        <begin position="568"/>
        <end position="592"/>
    </location>
</feature>
<feature type="compositionally biased region" description="Polar residues" evidence="1">
    <location>
        <begin position="569"/>
        <end position="592"/>
    </location>
</feature>
<feature type="region of interest" description="Disordered" evidence="1">
    <location>
        <begin position="532"/>
        <end position="556"/>
    </location>
</feature>
<organism evidence="3 4">
    <name type="scientific">Zygosaccharomyces rouxii</name>
    <dbReference type="NCBI Taxonomy" id="4956"/>
    <lineage>
        <taxon>Eukaryota</taxon>
        <taxon>Fungi</taxon>
        <taxon>Dikarya</taxon>
        <taxon>Ascomycota</taxon>
        <taxon>Saccharomycotina</taxon>
        <taxon>Saccharomycetes</taxon>
        <taxon>Saccharomycetales</taxon>
        <taxon>Saccharomycetaceae</taxon>
        <taxon>Zygosaccharomyces</taxon>
    </lineage>
</organism>
<feature type="region of interest" description="Disordered" evidence="1">
    <location>
        <begin position="817"/>
        <end position="848"/>
    </location>
</feature>
<keyword evidence="2" id="KW-1133">Transmembrane helix</keyword>
<protein>
    <recommendedName>
        <fullName evidence="5">Topoisomerase I damage affected protein 7</fullName>
    </recommendedName>
</protein>
<feature type="region of interest" description="Disordered" evidence="1">
    <location>
        <begin position="69"/>
        <end position="104"/>
    </location>
</feature>
<evidence type="ECO:0000313" key="4">
    <source>
        <dbReference type="Proteomes" id="UP000187013"/>
    </source>
</evidence>
<comment type="caution">
    <text evidence="3">The sequence shown here is derived from an EMBL/GenBank/DDBJ whole genome shotgun (WGS) entry which is preliminary data.</text>
</comment>
<feature type="compositionally biased region" description="Low complexity" evidence="1">
    <location>
        <begin position="545"/>
        <end position="556"/>
    </location>
</feature>
<accession>A0A1Q3ABK7</accession>
<gene>
    <name evidence="3" type="ORF">ZYGR_0AI03990</name>
</gene>
<dbReference type="OrthoDB" id="4036548at2759"/>
<feature type="compositionally biased region" description="Polar residues" evidence="1">
    <location>
        <begin position="864"/>
        <end position="875"/>
    </location>
</feature>
<name>A0A1Q3ABK7_ZYGRO</name>
<feature type="region of interest" description="Disordered" evidence="1">
    <location>
        <begin position="641"/>
        <end position="685"/>
    </location>
</feature>
<feature type="compositionally biased region" description="Low complexity" evidence="1">
    <location>
        <begin position="673"/>
        <end position="685"/>
    </location>
</feature>
<feature type="compositionally biased region" description="Polar residues" evidence="1">
    <location>
        <begin position="532"/>
        <end position="543"/>
    </location>
</feature>
<feature type="compositionally biased region" description="Low complexity" evidence="1">
    <location>
        <begin position="641"/>
        <end position="654"/>
    </location>
</feature>
<dbReference type="EMBL" id="BDGX01000035">
    <property type="protein sequence ID" value="GAV53117.1"/>
    <property type="molecule type" value="Genomic_DNA"/>
</dbReference>
<reference evidence="3 4" key="1">
    <citation type="submission" date="2016-08" db="EMBL/GenBank/DDBJ databases">
        <title>Draft genome sequence of allopolyploid Zygosaccharomyces rouxii.</title>
        <authorList>
            <person name="Watanabe J."/>
            <person name="Uehara K."/>
            <person name="Mogi Y."/>
            <person name="Tsukioka Y."/>
        </authorList>
    </citation>
    <scope>NUCLEOTIDE SEQUENCE [LARGE SCALE GENOMIC DNA]</scope>
    <source>
        <strain evidence="3 4">NBRC 110957</strain>
    </source>
</reference>
<feature type="transmembrane region" description="Helical" evidence="2">
    <location>
        <begin position="773"/>
        <end position="796"/>
    </location>
</feature>
<feature type="compositionally biased region" description="Polar residues" evidence="1">
    <location>
        <begin position="69"/>
        <end position="88"/>
    </location>
</feature>